<dbReference type="EMBL" id="BAAAHP010000018">
    <property type="protein sequence ID" value="GAA0923756.1"/>
    <property type="molecule type" value="Genomic_DNA"/>
</dbReference>
<protein>
    <recommendedName>
        <fullName evidence="1">STAS domain-containing protein</fullName>
    </recommendedName>
</protein>
<gene>
    <name evidence="2" type="ORF">GCM10009559_08100</name>
</gene>
<dbReference type="CDD" id="cd07043">
    <property type="entry name" value="STAS_anti-anti-sigma_factors"/>
    <property type="match status" value="1"/>
</dbReference>
<evidence type="ECO:0000259" key="1">
    <source>
        <dbReference type="PROSITE" id="PS50801"/>
    </source>
</evidence>
<keyword evidence="3" id="KW-1185">Reference proteome</keyword>
<dbReference type="PROSITE" id="PS50801">
    <property type="entry name" value="STAS"/>
    <property type="match status" value="1"/>
</dbReference>
<organism evidence="2 3">
    <name type="scientific">Pseudonocardia zijingensis</name>
    <dbReference type="NCBI Taxonomy" id="153376"/>
    <lineage>
        <taxon>Bacteria</taxon>
        <taxon>Bacillati</taxon>
        <taxon>Actinomycetota</taxon>
        <taxon>Actinomycetes</taxon>
        <taxon>Pseudonocardiales</taxon>
        <taxon>Pseudonocardiaceae</taxon>
        <taxon>Pseudonocardia</taxon>
    </lineage>
</organism>
<accession>A0ABN1P897</accession>
<dbReference type="Proteomes" id="UP001499967">
    <property type="component" value="Unassembled WGS sequence"/>
</dbReference>
<name>A0ABN1P897_9PSEU</name>
<sequence>MSGDAVTEPFVRDGAVQLSLETSQLGGAAILRVAGELGATSVESLIAAAEDLLDGSLVVLVFDLHDLTGLEEAGVAAFDLLDDRARGCGTALRIIANRPDVLIPLLHGQARLDVRDTSGRLCAARPQECREVAGLE</sequence>
<dbReference type="Gene3D" id="3.30.750.24">
    <property type="entry name" value="STAS domain"/>
    <property type="match status" value="1"/>
</dbReference>
<dbReference type="InterPro" id="IPR002645">
    <property type="entry name" value="STAS_dom"/>
</dbReference>
<dbReference type="InterPro" id="IPR036513">
    <property type="entry name" value="STAS_dom_sf"/>
</dbReference>
<evidence type="ECO:0000313" key="2">
    <source>
        <dbReference type="EMBL" id="GAA0923756.1"/>
    </source>
</evidence>
<proteinExistence type="predicted"/>
<dbReference type="SUPFAM" id="SSF52091">
    <property type="entry name" value="SpoIIaa-like"/>
    <property type="match status" value="1"/>
</dbReference>
<comment type="caution">
    <text evidence="2">The sequence shown here is derived from an EMBL/GenBank/DDBJ whole genome shotgun (WGS) entry which is preliminary data.</text>
</comment>
<dbReference type="Pfam" id="PF01740">
    <property type="entry name" value="STAS"/>
    <property type="match status" value="1"/>
</dbReference>
<reference evidence="2 3" key="1">
    <citation type="journal article" date="2019" name="Int. J. Syst. Evol. Microbiol.">
        <title>The Global Catalogue of Microorganisms (GCM) 10K type strain sequencing project: providing services to taxonomists for standard genome sequencing and annotation.</title>
        <authorList>
            <consortium name="The Broad Institute Genomics Platform"/>
            <consortium name="The Broad Institute Genome Sequencing Center for Infectious Disease"/>
            <person name="Wu L."/>
            <person name="Ma J."/>
        </authorList>
    </citation>
    <scope>NUCLEOTIDE SEQUENCE [LARGE SCALE GENOMIC DNA]</scope>
    <source>
        <strain evidence="2 3">JCM 11117</strain>
    </source>
</reference>
<feature type="domain" description="STAS" evidence="1">
    <location>
        <begin position="18"/>
        <end position="101"/>
    </location>
</feature>
<evidence type="ECO:0000313" key="3">
    <source>
        <dbReference type="Proteomes" id="UP001499967"/>
    </source>
</evidence>